<reference evidence="2 3" key="1">
    <citation type="submission" date="2017-01" db="EMBL/GenBank/DDBJ databases">
        <title>Bacillus phylogenomics.</title>
        <authorList>
            <person name="Dunlap C."/>
        </authorList>
    </citation>
    <scope>NUCLEOTIDE SEQUENCE [LARGE SCALE GENOMIC DNA]</scope>
    <source>
        <strain evidence="2 3">NRRL B-41282</strain>
    </source>
</reference>
<dbReference type="PANTHER" id="PTHR40040">
    <property type="entry name" value="SMALL HYDROPHOBIC PROTEIN-RELATED"/>
    <property type="match status" value="1"/>
</dbReference>
<feature type="transmembrane region" description="Helical" evidence="1">
    <location>
        <begin position="67"/>
        <end position="91"/>
    </location>
</feature>
<proteinExistence type="predicted"/>
<evidence type="ECO:0000313" key="2">
    <source>
        <dbReference type="EMBL" id="OMI07457.1"/>
    </source>
</evidence>
<evidence type="ECO:0000256" key="1">
    <source>
        <dbReference type="SAM" id="Phobius"/>
    </source>
</evidence>
<keyword evidence="1" id="KW-0472">Membrane</keyword>
<dbReference type="Proteomes" id="UP000187367">
    <property type="component" value="Unassembled WGS sequence"/>
</dbReference>
<keyword evidence="1" id="KW-0812">Transmembrane</keyword>
<name>A0A1R1RU94_9BACI</name>
<protein>
    <recommendedName>
        <fullName evidence="4">DUF4190 domain-containing protein</fullName>
    </recommendedName>
</protein>
<dbReference type="GeneID" id="92790637"/>
<dbReference type="EMBL" id="MTJL01000010">
    <property type="protein sequence ID" value="OMI07457.1"/>
    <property type="molecule type" value="Genomic_DNA"/>
</dbReference>
<dbReference type="InterPro" id="IPR055338">
    <property type="entry name" value="YqfX-like"/>
</dbReference>
<dbReference type="RefSeq" id="WP_076761883.1">
    <property type="nucleotide sequence ID" value="NZ_CP133085.1"/>
</dbReference>
<evidence type="ECO:0008006" key="4">
    <source>
        <dbReference type="Google" id="ProtNLM"/>
    </source>
</evidence>
<comment type="caution">
    <text evidence="2">The sequence shown here is derived from an EMBL/GenBank/DDBJ whole genome shotgun (WGS) entry which is preliminary data.</text>
</comment>
<gene>
    <name evidence="2" type="ORF">BW143_06050</name>
</gene>
<keyword evidence="3" id="KW-1185">Reference proteome</keyword>
<sequence length="125" mass="13170">MEKERKVQDRGRNGYDADLVDATLDNDEFLEETAAEVAPQPYRAENGRNGEAGNDDANVAGGRVTGYIALALSIISLFMLPVLLGIAGIIVGYIARRQGAAGLGAWAMGIGAVSLVLGIFIAPFF</sequence>
<accession>A0A1R1RU94</accession>
<feature type="transmembrane region" description="Helical" evidence="1">
    <location>
        <begin position="103"/>
        <end position="124"/>
    </location>
</feature>
<accession>A0A1R1QS30</accession>
<organism evidence="2 3">
    <name type="scientific">Bacillus swezeyi</name>
    <dbReference type="NCBI Taxonomy" id="1925020"/>
    <lineage>
        <taxon>Bacteria</taxon>
        <taxon>Bacillati</taxon>
        <taxon>Bacillota</taxon>
        <taxon>Bacilli</taxon>
        <taxon>Bacillales</taxon>
        <taxon>Bacillaceae</taxon>
        <taxon>Bacillus</taxon>
    </lineage>
</organism>
<dbReference type="OrthoDB" id="2943217at2"/>
<evidence type="ECO:0000313" key="3">
    <source>
        <dbReference type="Proteomes" id="UP000187367"/>
    </source>
</evidence>
<dbReference type="PANTHER" id="PTHR40040:SF1">
    <property type="entry name" value="MEMBRANE PROTEIN"/>
    <property type="match status" value="1"/>
</dbReference>
<dbReference type="AlphaFoldDB" id="A0A1R1RU94"/>
<keyword evidence="1" id="KW-1133">Transmembrane helix</keyword>